<dbReference type="EMBL" id="CABFNB010000121">
    <property type="protein sequence ID" value="VTZ63877.1"/>
    <property type="molecule type" value="Genomic_DNA"/>
</dbReference>
<dbReference type="InterPro" id="IPR045708">
    <property type="entry name" value="DUF6064"/>
</dbReference>
<feature type="transmembrane region" description="Helical" evidence="1">
    <location>
        <begin position="59"/>
        <end position="78"/>
    </location>
</feature>
<evidence type="ECO:0008006" key="4">
    <source>
        <dbReference type="Google" id="ProtNLM"/>
    </source>
</evidence>
<evidence type="ECO:0000313" key="2">
    <source>
        <dbReference type="EMBL" id="VTZ63877.1"/>
    </source>
</evidence>
<feature type="transmembrane region" description="Helical" evidence="1">
    <location>
        <begin position="201"/>
        <end position="217"/>
    </location>
</feature>
<feature type="transmembrane region" description="Helical" evidence="1">
    <location>
        <begin position="84"/>
        <end position="104"/>
    </location>
</feature>
<protein>
    <recommendedName>
        <fullName evidence="4">MFS transporter permease</fullName>
    </recommendedName>
</protein>
<keyword evidence="1" id="KW-0812">Transmembrane</keyword>
<feature type="transmembrane region" description="Helical" evidence="1">
    <location>
        <begin position="32"/>
        <end position="52"/>
    </location>
</feature>
<keyword evidence="1" id="KW-0472">Membrane</keyword>
<name>A0A508X2Z1_9HYPH</name>
<keyword evidence="1" id="KW-1133">Transmembrane helix</keyword>
<evidence type="ECO:0000256" key="1">
    <source>
        <dbReference type="SAM" id="Phobius"/>
    </source>
</evidence>
<dbReference type="AlphaFoldDB" id="A0A508X2Z1"/>
<feature type="transmembrane region" description="Helical" evidence="1">
    <location>
        <begin position="125"/>
        <end position="142"/>
    </location>
</feature>
<dbReference type="Pfam" id="PF19540">
    <property type="entry name" value="DUF6064"/>
    <property type="match status" value="1"/>
</dbReference>
<reference evidence="2 3" key="1">
    <citation type="submission" date="2019-06" db="EMBL/GenBank/DDBJ databases">
        <authorList>
            <person name="Le Quere A."/>
            <person name="Colella S."/>
        </authorList>
    </citation>
    <scope>NUCLEOTIDE SEQUENCE [LARGE SCALE GENOMIC DNA]</scope>
    <source>
        <strain evidence="2">EmedicaeMD41</strain>
    </source>
</reference>
<evidence type="ECO:0000313" key="3">
    <source>
        <dbReference type="Proteomes" id="UP000507954"/>
    </source>
</evidence>
<proteinExistence type="predicted"/>
<dbReference type="Proteomes" id="UP000507954">
    <property type="component" value="Unassembled WGS sequence"/>
</dbReference>
<sequence length="219" mass="24350">MMAEWATYTLADFLMFSPRVYFRLVERYNQGLWPFQLVFIAGALAVLFATATDGRRARAAAMATLSVAWFFCAWQFLWLRYSTINWAMSYGTAAFMLQSGLLLLAIRWTDRAALPANSLRRRGGIGLMVFGLLAYPFLPLIAGRAPASAESFGTMPDPTAAVTLGALVAFLSQKLWLLLPIPLLWCAFSALTLLAMEDFGAWAPFVVILTTFALLLVRR</sequence>
<organism evidence="2 3">
    <name type="scientific">Sinorhizobium medicae</name>
    <dbReference type="NCBI Taxonomy" id="110321"/>
    <lineage>
        <taxon>Bacteria</taxon>
        <taxon>Pseudomonadati</taxon>
        <taxon>Pseudomonadota</taxon>
        <taxon>Alphaproteobacteria</taxon>
        <taxon>Hyphomicrobiales</taxon>
        <taxon>Rhizobiaceae</taxon>
        <taxon>Sinorhizobium/Ensifer group</taxon>
        <taxon>Sinorhizobium</taxon>
    </lineage>
</organism>
<accession>A0A508X2Z1</accession>
<feature type="transmembrane region" description="Helical" evidence="1">
    <location>
        <begin position="176"/>
        <end position="195"/>
    </location>
</feature>
<feature type="transmembrane region" description="Helical" evidence="1">
    <location>
        <begin position="154"/>
        <end position="171"/>
    </location>
</feature>
<gene>
    <name evidence="2" type="ORF">EMEDMD4_530084</name>
</gene>